<reference evidence="2 3" key="1">
    <citation type="submission" date="2023-01" db="EMBL/GenBank/DDBJ databases">
        <title>Halorubrum ezzemoulense from Santa Pola, Spain.</title>
        <authorList>
            <person name="Feng Y."/>
            <person name="Louyakis A.S."/>
            <person name="Gogarten J.P."/>
        </authorList>
    </citation>
    <scope>NUCLEOTIDE SEQUENCE [LARGE SCALE GENOMIC DNA]</scope>
    <source>
        <strain evidence="2 3">AMM015</strain>
    </source>
</reference>
<evidence type="ECO:0000313" key="2">
    <source>
        <dbReference type="EMBL" id="MDB2291104.1"/>
    </source>
</evidence>
<comment type="caution">
    <text evidence="2">The sequence shown here is derived from an EMBL/GenBank/DDBJ whole genome shotgun (WGS) entry which is preliminary data.</text>
</comment>
<dbReference type="RefSeq" id="WP_255510307.1">
    <property type="nucleotide sequence ID" value="NZ_JAQLUE010000040.1"/>
</dbReference>
<gene>
    <name evidence="2" type="ORF">PM085_02200</name>
</gene>
<organism evidence="2 3">
    <name type="scientific">Halorubrum ezzemoulense</name>
    <name type="common">Halorubrum chaoviator</name>
    <dbReference type="NCBI Taxonomy" id="337243"/>
    <lineage>
        <taxon>Archaea</taxon>
        <taxon>Methanobacteriati</taxon>
        <taxon>Methanobacteriota</taxon>
        <taxon>Stenosarchaea group</taxon>
        <taxon>Halobacteria</taxon>
        <taxon>Halobacteriales</taxon>
        <taxon>Haloferacaceae</taxon>
        <taxon>Halorubrum</taxon>
    </lineage>
</organism>
<dbReference type="Proteomes" id="UP001210528">
    <property type="component" value="Unassembled WGS sequence"/>
</dbReference>
<proteinExistence type="predicted"/>
<accession>A0ABT4YZD3</accession>
<keyword evidence="3" id="KW-1185">Reference proteome</keyword>
<feature type="region of interest" description="Disordered" evidence="1">
    <location>
        <begin position="1"/>
        <end position="23"/>
    </location>
</feature>
<protein>
    <submittedName>
        <fullName evidence="2">Uncharacterized protein</fullName>
    </submittedName>
</protein>
<evidence type="ECO:0000313" key="3">
    <source>
        <dbReference type="Proteomes" id="UP001210528"/>
    </source>
</evidence>
<dbReference type="EMBL" id="JAQLUK010000001">
    <property type="protein sequence ID" value="MDB2291104.1"/>
    <property type="molecule type" value="Genomic_DNA"/>
</dbReference>
<evidence type="ECO:0000256" key="1">
    <source>
        <dbReference type="SAM" id="MobiDB-lite"/>
    </source>
</evidence>
<sequence length="41" mass="4533">MSNQTPSEEDDAHLADIPDGAGCTEIWERLSDDRDEEPTGE</sequence>
<name>A0ABT4YZD3_HALEZ</name>